<dbReference type="InterPro" id="IPR021851">
    <property type="entry name" value="DUF3455"/>
</dbReference>
<evidence type="ECO:0000256" key="1">
    <source>
        <dbReference type="SAM" id="SignalP"/>
    </source>
</evidence>
<dbReference type="GeneID" id="66111061"/>
<dbReference type="AlphaFoldDB" id="A0A9P7VXF2"/>
<dbReference type="OrthoDB" id="1859733at2759"/>
<feature type="signal peptide" evidence="1">
    <location>
        <begin position="1"/>
        <end position="15"/>
    </location>
</feature>
<dbReference type="RefSeq" id="XP_043042219.1">
    <property type="nucleotide sequence ID" value="XM_043188764.1"/>
</dbReference>
<protein>
    <recommendedName>
        <fullName evidence="4">Malate dehydrogenase</fullName>
    </recommendedName>
</protein>
<accession>A0A9P7VXF2</accession>
<reference evidence="2" key="1">
    <citation type="submission" date="2020-11" db="EMBL/GenBank/DDBJ databases">
        <title>Adaptations for nitrogen fixation in a non-lichenized fungal sporocarp promotes dispersal by wood-feeding termites.</title>
        <authorList>
            <consortium name="DOE Joint Genome Institute"/>
            <person name="Koch R.A."/>
            <person name="Yoon G."/>
            <person name="Arayal U."/>
            <person name="Lail K."/>
            <person name="Amirebrahimi M."/>
            <person name="Labutti K."/>
            <person name="Lipzen A."/>
            <person name="Riley R."/>
            <person name="Barry K."/>
            <person name="Henrissat B."/>
            <person name="Grigoriev I.V."/>
            <person name="Herr J.R."/>
            <person name="Aime M.C."/>
        </authorList>
    </citation>
    <scope>NUCLEOTIDE SEQUENCE</scope>
    <source>
        <strain evidence="2">MCA 3950</strain>
    </source>
</reference>
<gene>
    <name evidence="2" type="ORF">BT62DRAFT_965253</name>
</gene>
<dbReference type="PANTHER" id="PTHR35567">
    <property type="entry name" value="MALATE DEHYDROGENASE (AFU_ORTHOLOGUE AFUA_2G13800)"/>
    <property type="match status" value="1"/>
</dbReference>
<dbReference type="Proteomes" id="UP000812287">
    <property type="component" value="Unassembled WGS sequence"/>
</dbReference>
<feature type="chain" id="PRO_5040458685" description="Malate dehydrogenase" evidence="1">
    <location>
        <begin position="16"/>
        <end position="226"/>
    </location>
</feature>
<evidence type="ECO:0000313" key="2">
    <source>
        <dbReference type="EMBL" id="KAG7448719.1"/>
    </source>
</evidence>
<evidence type="ECO:0008006" key="4">
    <source>
        <dbReference type="Google" id="ProtNLM"/>
    </source>
</evidence>
<comment type="caution">
    <text evidence="2">The sequence shown here is derived from an EMBL/GenBank/DDBJ whole genome shotgun (WGS) entry which is preliminary data.</text>
</comment>
<keyword evidence="3" id="KW-1185">Reference proteome</keyword>
<proteinExistence type="predicted"/>
<evidence type="ECO:0000313" key="3">
    <source>
        <dbReference type="Proteomes" id="UP000812287"/>
    </source>
</evidence>
<dbReference type="PANTHER" id="PTHR35567:SF1">
    <property type="entry name" value="CONSERVED FUNGAL PROTEIN (AFU_ORTHOLOGUE AFUA_1G14230)"/>
    <property type="match status" value="1"/>
</dbReference>
<dbReference type="EMBL" id="MU250529">
    <property type="protein sequence ID" value="KAG7448719.1"/>
    <property type="molecule type" value="Genomic_DNA"/>
</dbReference>
<organism evidence="2 3">
    <name type="scientific">Guyanagaster necrorhizus</name>
    <dbReference type="NCBI Taxonomy" id="856835"/>
    <lineage>
        <taxon>Eukaryota</taxon>
        <taxon>Fungi</taxon>
        <taxon>Dikarya</taxon>
        <taxon>Basidiomycota</taxon>
        <taxon>Agaricomycotina</taxon>
        <taxon>Agaricomycetes</taxon>
        <taxon>Agaricomycetidae</taxon>
        <taxon>Agaricales</taxon>
        <taxon>Marasmiineae</taxon>
        <taxon>Physalacriaceae</taxon>
        <taxon>Guyanagaster</taxon>
    </lineage>
</organism>
<sequence>MLGFSLLALPSVVYALAMPSPNLHNSPQRSSSCSCDLSGARLVFPDGSAIASPSGAPSFIGLGIGAQNYTCTTDGVYSNIGAVAKIFDISCLLGTLLFDHIQDLAIAAWQHAQNAESVPSKLCLGIRVLGDHFFITNPVTGSGISPKWDFTASLHDSEAFVVAAKSGSMPAPTGSSDIDWLVLDRVLGSLATQVYRVDTRGGQPPAKCTSGSAPITVKYTAKYCEC</sequence>
<name>A0A9P7VXF2_9AGAR</name>
<keyword evidence="1" id="KW-0732">Signal</keyword>
<dbReference type="Pfam" id="PF11937">
    <property type="entry name" value="DUF3455"/>
    <property type="match status" value="1"/>
</dbReference>